<evidence type="ECO:0000256" key="1">
    <source>
        <dbReference type="SAM" id="SignalP"/>
    </source>
</evidence>
<proteinExistence type="predicted"/>
<organism evidence="2 3">
    <name type="scientific">Trypanosoma equiperdum</name>
    <dbReference type="NCBI Taxonomy" id="5694"/>
    <lineage>
        <taxon>Eukaryota</taxon>
        <taxon>Discoba</taxon>
        <taxon>Euglenozoa</taxon>
        <taxon>Kinetoplastea</taxon>
        <taxon>Metakinetoplastina</taxon>
        <taxon>Trypanosomatida</taxon>
        <taxon>Trypanosomatidae</taxon>
        <taxon>Trypanosoma</taxon>
    </lineage>
</organism>
<gene>
    <name evidence="2" type="ORF">TEOVI_000138200</name>
</gene>
<keyword evidence="3" id="KW-1185">Reference proteome</keyword>
<dbReference type="EMBL" id="CZPT02001310">
    <property type="protein sequence ID" value="SCU69813.1"/>
    <property type="molecule type" value="Genomic_DNA"/>
</dbReference>
<feature type="chain" id="PRO_5009235405" evidence="1">
    <location>
        <begin position="26"/>
        <end position="143"/>
    </location>
</feature>
<dbReference type="RefSeq" id="XP_067080716.1">
    <property type="nucleotide sequence ID" value="XM_067224615.1"/>
</dbReference>
<reference evidence="2" key="1">
    <citation type="submission" date="2016-09" db="EMBL/GenBank/DDBJ databases">
        <authorList>
            <person name="Hebert L."/>
            <person name="Moumen B."/>
        </authorList>
    </citation>
    <scope>NUCLEOTIDE SEQUENCE [LARGE SCALE GENOMIC DNA]</scope>
    <source>
        <strain evidence="2">OVI</strain>
    </source>
</reference>
<accession>A0A1G4ICH3</accession>
<dbReference type="Proteomes" id="UP000195570">
    <property type="component" value="Unassembled WGS sequence"/>
</dbReference>
<feature type="signal peptide" evidence="1">
    <location>
        <begin position="1"/>
        <end position="25"/>
    </location>
</feature>
<evidence type="ECO:0000313" key="3">
    <source>
        <dbReference type="Proteomes" id="UP000195570"/>
    </source>
</evidence>
<dbReference type="GeneID" id="92375322"/>
<dbReference type="AlphaFoldDB" id="A0A1G4ICH3"/>
<dbReference type="VEuPathDB" id="TriTrypDB:TEOVI_000138200"/>
<comment type="caution">
    <text evidence="2">The sequence shown here is derived from an EMBL/GenBank/DDBJ whole genome shotgun (WGS) entry which is preliminary data.</text>
</comment>
<evidence type="ECO:0000313" key="2">
    <source>
        <dbReference type="EMBL" id="SCU69813.1"/>
    </source>
</evidence>
<keyword evidence="1" id="KW-0732">Signal</keyword>
<name>A0A1G4ICH3_TRYEQ</name>
<sequence>MLLDFIFSHLRDMVLWVVIFSLAGAELENYSTVISNVAFSALLSFTMPMQLAELRSMLLELVLGPDDDGKVERNKEADVEGSRKLKEMLMLLGAIILGAVVTQLDWAVWFQRWPLSSVVLYSIVRALLYYSGKTPEKVDEKVE</sequence>
<protein>
    <submittedName>
        <fullName evidence="2">Uncharacterized protein</fullName>
    </submittedName>
</protein>